<dbReference type="AlphaFoldDB" id="A0A9D1L150"/>
<organism evidence="3 4">
    <name type="scientific">Candidatus Fimiplasma intestinipullorum</name>
    <dbReference type="NCBI Taxonomy" id="2840825"/>
    <lineage>
        <taxon>Bacteria</taxon>
        <taxon>Bacillati</taxon>
        <taxon>Bacillota</taxon>
        <taxon>Clostridia</taxon>
        <taxon>Eubacteriales</taxon>
        <taxon>Candidatus Fimiplasma</taxon>
    </lineage>
</organism>
<dbReference type="Gene3D" id="3.30.360.10">
    <property type="entry name" value="Dihydrodipicolinate Reductase, domain 2"/>
    <property type="match status" value="1"/>
</dbReference>
<dbReference type="PANTHER" id="PTHR43054">
    <property type="match status" value="1"/>
</dbReference>
<protein>
    <submittedName>
        <fullName evidence="3">Gfo/Idh/MocA family oxidoreductase</fullName>
    </submittedName>
</protein>
<evidence type="ECO:0000259" key="1">
    <source>
        <dbReference type="Pfam" id="PF01408"/>
    </source>
</evidence>
<dbReference type="InterPro" id="IPR055170">
    <property type="entry name" value="GFO_IDH_MocA-like_dom"/>
</dbReference>
<reference evidence="3" key="1">
    <citation type="submission" date="2020-10" db="EMBL/GenBank/DDBJ databases">
        <authorList>
            <person name="Gilroy R."/>
        </authorList>
    </citation>
    <scope>NUCLEOTIDE SEQUENCE</scope>
    <source>
        <strain evidence="3">CHK195-11698</strain>
    </source>
</reference>
<dbReference type="SUPFAM" id="SSF51735">
    <property type="entry name" value="NAD(P)-binding Rossmann-fold domains"/>
    <property type="match status" value="1"/>
</dbReference>
<feature type="domain" description="GFO/IDH/MocA-like oxidoreductase" evidence="2">
    <location>
        <begin position="131"/>
        <end position="246"/>
    </location>
</feature>
<evidence type="ECO:0000313" key="4">
    <source>
        <dbReference type="Proteomes" id="UP000824175"/>
    </source>
</evidence>
<proteinExistence type="predicted"/>
<dbReference type="InterPro" id="IPR000683">
    <property type="entry name" value="Gfo/Idh/MocA-like_OxRdtase_N"/>
</dbReference>
<name>A0A9D1L150_9FIRM</name>
<dbReference type="GO" id="GO:0000166">
    <property type="term" value="F:nucleotide binding"/>
    <property type="evidence" value="ECO:0007669"/>
    <property type="project" value="InterPro"/>
</dbReference>
<dbReference type="InterPro" id="IPR036291">
    <property type="entry name" value="NAD(P)-bd_dom_sf"/>
</dbReference>
<dbReference type="Pfam" id="PF01408">
    <property type="entry name" value="GFO_IDH_MocA"/>
    <property type="match status" value="1"/>
</dbReference>
<gene>
    <name evidence="3" type="ORF">IAD15_10360</name>
</gene>
<accession>A0A9D1L150</accession>
<evidence type="ECO:0000313" key="3">
    <source>
        <dbReference type="EMBL" id="HIU14454.1"/>
    </source>
</evidence>
<dbReference type="EMBL" id="DVMJ01000090">
    <property type="protein sequence ID" value="HIU14454.1"/>
    <property type="molecule type" value="Genomic_DNA"/>
</dbReference>
<dbReference type="PANTHER" id="PTHR43054:SF1">
    <property type="entry name" value="SCYLLO-INOSITOL 2-DEHYDROGENASE (NADP(+)) IOLU"/>
    <property type="match status" value="1"/>
</dbReference>
<sequence>MKLGIIGSGMIVQEFLPKLLEMPGLEVVGIQGTTASLLHIQEMQKTYGLAVATDDFEVLCAAGIDTVYVAVPNHLHFDYCQRALEKKLNVICEKPLTSTVEEATALAMLAKRQQCFLFEAITTLYLGNYLKIQEWLARIGKIKLVQSQYSQYSRRYDAFQRNEILPAFDPAKSGGALMDLNLYNLHYVMGLFGRPVKAAYYANIEKKIDTSGVLVLQYPDFVATCVAAKDSKGIFGGIIQGTKGCIRSLLPPNVVGEVVLELNDGTREVFDDGMGKQRLVPEFTRFIEAINANDLAFCYQQLDQSVAVSEVQTSARRAAGIVFAADKEEAHVK</sequence>
<dbReference type="Proteomes" id="UP000824175">
    <property type="component" value="Unassembled WGS sequence"/>
</dbReference>
<reference evidence="3" key="2">
    <citation type="journal article" date="2021" name="PeerJ">
        <title>Extensive microbial diversity within the chicken gut microbiome revealed by metagenomics and culture.</title>
        <authorList>
            <person name="Gilroy R."/>
            <person name="Ravi A."/>
            <person name="Getino M."/>
            <person name="Pursley I."/>
            <person name="Horton D.L."/>
            <person name="Alikhan N.F."/>
            <person name="Baker D."/>
            <person name="Gharbi K."/>
            <person name="Hall N."/>
            <person name="Watson M."/>
            <person name="Adriaenssens E.M."/>
            <person name="Foster-Nyarko E."/>
            <person name="Jarju S."/>
            <person name="Secka A."/>
            <person name="Antonio M."/>
            <person name="Oren A."/>
            <person name="Chaudhuri R.R."/>
            <person name="La Ragione R."/>
            <person name="Hildebrand F."/>
            <person name="Pallen M.J."/>
        </authorList>
    </citation>
    <scope>NUCLEOTIDE SEQUENCE</scope>
    <source>
        <strain evidence="3">CHK195-11698</strain>
    </source>
</reference>
<feature type="domain" description="Gfo/Idh/MocA-like oxidoreductase N-terminal" evidence="1">
    <location>
        <begin position="2"/>
        <end position="118"/>
    </location>
</feature>
<comment type="caution">
    <text evidence="3">The sequence shown here is derived from an EMBL/GenBank/DDBJ whole genome shotgun (WGS) entry which is preliminary data.</text>
</comment>
<dbReference type="Pfam" id="PF22725">
    <property type="entry name" value="GFO_IDH_MocA_C3"/>
    <property type="match status" value="1"/>
</dbReference>
<evidence type="ECO:0000259" key="2">
    <source>
        <dbReference type="Pfam" id="PF22725"/>
    </source>
</evidence>
<dbReference type="Gene3D" id="3.40.50.720">
    <property type="entry name" value="NAD(P)-binding Rossmann-like Domain"/>
    <property type="match status" value="1"/>
</dbReference>
<dbReference type="SUPFAM" id="SSF55347">
    <property type="entry name" value="Glyceraldehyde-3-phosphate dehydrogenase-like, C-terminal domain"/>
    <property type="match status" value="1"/>
</dbReference>